<evidence type="ECO:0000313" key="3">
    <source>
        <dbReference type="EMBL" id="RVT39629.1"/>
    </source>
</evidence>
<organism evidence="3 4">
    <name type="scientific">Sphingobium algorifonticola</name>
    <dbReference type="NCBI Taxonomy" id="2008318"/>
    <lineage>
        <taxon>Bacteria</taxon>
        <taxon>Pseudomonadati</taxon>
        <taxon>Pseudomonadota</taxon>
        <taxon>Alphaproteobacteria</taxon>
        <taxon>Sphingomonadales</taxon>
        <taxon>Sphingomonadaceae</taxon>
        <taxon>Sphingobium</taxon>
    </lineage>
</organism>
<feature type="region of interest" description="Disordered" evidence="2">
    <location>
        <begin position="1"/>
        <end position="28"/>
    </location>
</feature>
<evidence type="ECO:0000256" key="2">
    <source>
        <dbReference type="SAM" id="MobiDB-lite"/>
    </source>
</evidence>
<protein>
    <submittedName>
        <fullName evidence="3">Uncharacterized protein</fullName>
    </submittedName>
</protein>
<keyword evidence="4" id="KW-1185">Reference proteome</keyword>
<keyword evidence="1" id="KW-0175">Coiled coil</keyword>
<reference evidence="3 4" key="1">
    <citation type="submission" date="2019-01" db="EMBL/GenBank/DDBJ databases">
        <authorList>
            <person name="Chen W.-M."/>
        </authorList>
    </citation>
    <scope>NUCLEOTIDE SEQUENCE [LARGE SCALE GENOMIC DNA]</scope>
    <source>
        <strain evidence="3 4">TLA-22</strain>
    </source>
</reference>
<dbReference type="EMBL" id="RZUL01000006">
    <property type="protein sequence ID" value="RVT39629.1"/>
    <property type="molecule type" value="Genomic_DNA"/>
</dbReference>
<evidence type="ECO:0000256" key="1">
    <source>
        <dbReference type="SAM" id="Coils"/>
    </source>
</evidence>
<feature type="coiled-coil region" evidence="1">
    <location>
        <begin position="30"/>
        <end position="57"/>
    </location>
</feature>
<feature type="compositionally biased region" description="Basic and acidic residues" evidence="2">
    <location>
        <begin position="8"/>
        <end position="21"/>
    </location>
</feature>
<dbReference type="AlphaFoldDB" id="A0A437J4V5"/>
<name>A0A437J4V5_9SPHN</name>
<dbReference type="RefSeq" id="WP_127691705.1">
    <property type="nucleotide sequence ID" value="NZ_RZUL01000006.1"/>
</dbReference>
<dbReference type="Proteomes" id="UP000282977">
    <property type="component" value="Unassembled WGS sequence"/>
</dbReference>
<proteinExistence type="predicted"/>
<gene>
    <name evidence="3" type="ORF">ENE74_14815</name>
</gene>
<accession>A0A437J4V5</accession>
<comment type="caution">
    <text evidence="3">The sequence shown here is derived from an EMBL/GenBank/DDBJ whole genome shotgun (WGS) entry which is preliminary data.</text>
</comment>
<evidence type="ECO:0000313" key="4">
    <source>
        <dbReference type="Proteomes" id="UP000282977"/>
    </source>
</evidence>
<sequence length="86" mass="9556">MNSRSRSTSHDHEGWAPEKKAQAGTVAMEHQDAESLLAEARLQLAAAEIAVNRIDQRRYQARFWFSLNQAWAILTGASLPGSPTIH</sequence>